<accession>A0A1U7LY52</accession>
<keyword evidence="11" id="KW-0413">Isomerase</keyword>
<dbReference type="GO" id="GO:0003677">
    <property type="term" value="F:DNA binding"/>
    <property type="evidence" value="ECO:0007669"/>
    <property type="project" value="UniProtKB-KW"/>
</dbReference>
<dbReference type="InterPro" id="IPR047112">
    <property type="entry name" value="RecG/Mfd"/>
</dbReference>
<evidence type="ECO:0000259" key="16">
    <source>
        <dbReference type="PROSITE" id="PS51192"/>
    </source>
</evidence>
<evidence type="ECO:0000256" key="5">
    <source>
        <dbReference type="ARBA" id="ARBA00022801"/>
    </source>
</evidence>
<keyword evidence="7 15" id="KW-0067">ATP-binding</keyword>
<dbReference type="InterPro" id="IPR001650">
    <property type="entry name" value="Helicase_C-like"/>
</dbReference>
<comment type="similarity">
    <text evidence="1 15">Belongs to the helicase family. RecG subfamily.</text>
</comment>
<dbReference type="NCBIfam" id="NF008168">
    <property type="entry name" value="PRK10917.2-2"/>
    <property type="match status" value="1"/>
</dbReference>
<keyword evidence="8" id="KW-0238">DNA-binding</keyword>
<keyword evidence="6 15" id="KW-0347">Helicase</keyword>
<dbReference type="CDD" id="cd17992">
    <property type="entry name" value="DEXHc_RecG"/>
    <property type="match status" value="1"/>
</dbReference>
<keyword evidence="19" id="KW-1185">Reference proteome</keyword>
<dbReference type="InterPro" id="IPR011545">
    <property type="entry name" value="DEAD/DEAH_box_helicase_dom"/>
</dbReference>
<evidence type="ECO:0000256" key="4">
    <source>
        <dbReference type="ARBA" id="ARBA00022763"/>
    </source>
</evidence>
<dbReference type="GO" id="GO:0005524">
    <property type="term" value="F:ATP binding"/>
    <property type="evidence" value="ECO:0007669"/>
    <property type="project" value="UniProtKB-KW"/>
</dbReference>
<dbReference type="InterPro" id="IPR033454">
    <property type="entry name" value="RecG_wedge"/>
</dbReference>
<name>A0A1U7LY52_9FIRM</name>
<dbReference type="Gene3D" id="3.40.50.300">
    <property type="entry name" value="P-loop containing nucleotide triphosphate hydrolases"/>
    <property type="match status" value="2"/>
</dbReference>
<keyword evidence="4 15" id="KW-0227">DNA damage</keyword>
<keyword evidence="3 15" id="KW-0547">Nucleotide-binding</keyword>
<dbReference type="SMART" id="SM00487">
    <property type="entry name" value="DEXDc"/>
    <property type="match status" value="1"/>
</dbReference>
<dbReference type="CDD" id="cd04488">
    <property type="entry name" value="RecG_wedge_OBF"/>
    <property type="match status" value="1"/>
</dbReference>
<dbReference type="SUPFAM" id="SSF50249">
    <property type="entry name" value="Nucleic acid-binding proteins"/>
    <property type="match status" value="1"/>
</dbReference>
<evidence type="ECO:0000256" key="15">
    <source>
        <dbReference type="RuleBase" id="RU363016"/>
    </source>
</evidence>
<dbReference type="Pfam" id="PF19833">
    <property type="entry name" value="RecG_dom3_C"/>
    <property type="match status" value="1"/>
</dbReference>
<dbReference type="GO" id="GO:0043138">
    <property type="term" value="F:3'-5' DNA helicase activity"/>
    <property type="evidence" value="ECO:0007669"/>
    <property type="project" value="UniProtKB-EC"/>
</dbReference>
<feature type="domain" description="Helicase C-terminal" evidence="17">
    <location>
        <begin position="450"/>
        <end position="610"/>
    </location>
</feature>
<dbReference type="GO" id="GO:0006310">
    <property type="term" value="P:DNA recombination"/>
    <property type="evidence" value="ECO:0007669"/>
    <property type="project" value="UniProtKB-UniRule"/>
</dbReference>
<dbReference type="EMBL" id="MJIH01000001">
    <property type="protein sequence ID" value="OLR64324.1"/>
    <property type="molecule type" value="Genomic_DNA"/>
</dbReference>
<dbReference type="PANTHER" id="PTHR47964">
    <property type="entry name" value="ATP-DEPENDENT DNA HELICASE HOMOLOG RECG, CHLOROPLASTIC"/>
    <property type="match status" value="1"/>
</dbReference>
<evidence type="ECO:0000313" key="19">
    <source>
        <dbReference type="Proteomes" id="UP000187166"/>
    </source>
</evidence>
<reference evidence="18 19" key="1">
    <citation type="journal article" date="2016" name="Appl. Environ. Microbiol.">
        <title>Function and Phylogeny of Bacterial Butyryl Coenzyme A:Acetate Transferases and Their Diversity in the Proximal Colon of Swine.</title>
        <authorList>
            <person name="Trachsel J."/>
            <person name="Bayles D.O."/>
            <person name="Looft T."/>
            <person name="Levine U.Y."/>
            <person name="Allen H.K."/>
        </authorList>
    </citation>
    <scope>NUCLEOTIDE SEQUENCE [LARGE SCALE GENOMIC DNA]</scope>
    <source>
        <strain evidence="18 19">35-6-1</strain>
    </source>
</reference>
<keyword evidence="5 15" id="KW-0378">Hydrolase</keyword>
<dbReference type="InterPro" id="IPR014001">
    <property type="entry name" value="Helicase_ATP-bd"/>
</dbReference>
<evidence type="ECO:0000256" key="7">
    <source>
        <dbReference type="ARBA" id="ARBA00022840"/>
    </source>
</evidence>
<evidence type="ECO:0000256" key="14">
    <source>
        <dbReference type="ARBA" id="ARBA00048988"/>
    </source>
</evidence>
<evidence type="ECO:0000256" key="8">
    <source>
        <dbReference type="ARBA" id="ARBA00023125"/>
    </source>
</evidence>
<dbReference type="AlphaFoldDB" id="A0A1U7LY52"/>
<evidence type="ECO:0000256" key="13">
    <source>
        <dbReference type="ARBA" id="ARBA00034808"/>
    </source>
</evidence>
<dbReference type="InterPro" id="IPR012340">
    <property type="entry name" value="NA-bd_OB-fold"/>
</dbReference>
<evidence type="ECO:0000313" key="18">
    <source>
        <dbReference type="EMBL" id="OLR64324.1"/>
    </source>
</evidence>
<evidence type="ECO:0000256" key="2">
    <source>
        <dbReference type="ARBA" id="ARBA00017846"/>
    </source>
</evidence>
<evidence type="ECO:0000256" key="12">
    <source>
        <dbReference type="ARBA" id="ARBA00034617"/>
    </source>
</evidence>
<gene>
    <name evidence="18" type="ORF">BIV18_01565</name>
</gene>
<dbReference type="SMART" id="SM00490">
    <property type="entry name" value="HELICc"/>
    <property type="match status" value="1"/>
</dbReference>
<keyword evidence="10 15" id="KW-0234">DNA repair</keyword>
<dbReference type="NCBIfam" id="NF008165">
    <property type="entry name" value="PRK10917.1-3"/>
    <property type="match status" value="1"/>
</dbReference>
<evidence type="ECO:0000256" key="10">
    <source>
        <dbReference type="ARBA" id="ARBA00023204"/>
    </source>
</evidence>
<dbReference type="SUPFAM" id="SSF52540">
    <property type="entry name" value="P-loop containing nucleoside triphosphate hydrolases"/>
    <property type="match status" value="2"/>
</dbReference>
<feature type="domain" description="Helicase ATP-binding" evidence="16">
    <location>
        <begin position="270"/>
        <end position="431"/>
    </location>
</feature>
<evidence type="ECO:0000256" key="9">
    <source>
        <dbReference type="ARBA" id="ARBA00023172"/>
    </source>
</evidence>
<keyword evidence="9 15" id="KW-0233">DNA recombination</keyword>
<dbReference type="PROSITE" id="PS51194">
    <property type="entry name" value="HELICASE_CTER"/>
    <property type="match status" value="1"/>
</dbReference>
<dbReference type="Pfam" id="PF17191">
    <property type="entry name" value="RecG_wedge"/>
    <property type="match status" value="1"/>
</dbReference>
<dbReference type="Pfam" id="PF00271">
    <property type="entry name" value="Helicase_C"/>
    <property type="match status" value="1"/>
</dbReference>
<proteinExistence type="inferred from homology"/>
<organism evidence="18 19">
    <name type="scientific">Peptoniphilus porci</name>
    <dbReference type="NCBI Taxonomy" id="2652280"/>
    <lineage>
        <taxon>Bacteria</taxon>
        <taxon>Bacillati</taxon>
        <taxon>Bacillota</taxon>
        <taxon>Tissierellia</taxon>
        <taxon>Tissierellales</taxon>
        <taxon>Peptoniphilaceae</taxon>
        <taxon>Peptoniphilus</taxon>
    </lineage>
</organism>
<dbReference type="GO" id="GO:0006281">
    <property type="term" value="P:DNA repair"/>
    <property type="evidence" value="ECO:0007669"/>
    <property type="project" value="UniProtKB-UniRule"/>
</dbReference>
<dbReference type="NCBIfam" id="TIGR00643">
    <property type="entry name" value="recG"/>
    <property type="match status" value="1"/>
</dbReference>
<comment type="caution">
    <text evidence="18">The sequence shown here is derived from an EMBL/GenBank/DDBJ whole genome shotgun (WGS) entry which is preliminary data.</text>
</comment>
<protein>
    <recommendedName>
        <fullName evidence="2 15">ATP-dependent DNA helicase RecG</fullName>
        <ecNumber evidence="13 15">5.6.2.4</ecNumber>
    </recommendedName>
</protein>
<dbReference type="InterPro" id="IPR004609">
    <property type="entry name" value="ATP-dep_DNA_helicase_RecG"/>
</dbReference>
<evidence type="ECO:0000256" key="11">
    <source>
        <dbReference type="ARBA" id="ARBA00023235"/>
    </source>
</evidence>
<evidence type="ECO:0000259" key="17">
    <source>
        <dbReference type="PROSITE" id="PS51194"/>
    </source>
</evidence>
<sequence length="677" mass="77517">MVKLSDSIKNLKGIGPKKEKLFHKLGIYSLEDLLLYYPRRYEDSSKIVRISNAIIGEKNTFKVRIISKLQNRRIRKGLTLTSFLAEDGSGEAELSFFNAFYLNSKIKIGSEYLVYGKAEFFRGRISISSPEIEDIHNLKKLGKISPIYNLTEGLNNFAFENAISQIINLNLFEENLPEEILRKYSLINKNHAIKSIHYPSSRKNYIQARERLIYEELFLFELSILKNKFQNERRDAIKFEIKDKVFNFIKDLPFKLTKGQQNVVDEIFSDMKKGKSINRLIQGDVGSGKTIIAIIIMYLAYLNGYQSSIMAPTEILAKQHFKSFVELLEPLGVKIALLIGSTTKSAKRDILDNLEMGSIDILIGTHALIEENVIFRKLGVNVIDEQHRFGVLQRNMLQNKNKKAATIVMSATPIPRSLSLVLYADLDISIIKTMPLGRKPIKTIAINENMLDKALNFIKSELSKNRQAYVICSLIEENEDYENLQAVEKVYDELKSFFSGYSLGLLHGKMKADEKNKIMTQFAENKINLLVSTTVVEVGVNVPNASVIMIYNAERFGLSTLHQLRGRVGRGEYQSYCILYNLSKSEVSWERMKIMTDSNDGFYIANKDLELRGFGDILGTRQSGMPNLRLADPFRDEIILKYATEDVKNILEEDPNLESKKYFYLNREIADFYSDLN</sequence>
<dbReference type="InterPro" id="IPR045562">
    <property type="entry name" value="RecG_dom3_C"/>
</dbReference>
<dbReference type="PANTHER" id="PTHR47964:SF1">
    <property type="entry name" value="ATP-DEPENDENT DNA HELICASE HOMOLOG RECG, CHLOROPLASTIC"/>
    <property type="match status" value="1"/>
</dbReference>
<dbReference type="GO" id="GO:0016887">
    <property type="term" value="F:ATP hydrolysis activity"/>
    <property type="evidence" value="ECO:0007669"/>
    <property type="project" value="RHEA"/>
</dbReference>
<evidence type="ECO:0000256" key="6">
    <source>
        <dbReference type="ARBA" id="ARBA00022806"/>
    </source>
</evidence>
<comment type="catalytic activity">
    <reaction evidence="12 15">
        <text>Couples ATP hydrolysis with the unwinding of duplex DNA by translocating in the 3'-5' direction.</text>
        <dbReference type="EC" id="5.6.2.4"/>
    </reaction>
</comment>
<evidence type="ECO:0000256" key="3">
    <source>
        <dbReference type="ARBA" id="ARBA00022741"/>
    </source>
</evidence>
<comment type="catalytic activity">
    <reaction evidence="14 15">
        <text>ATP + H2O = ADP + phosphate + H(+)</text>
        <dbReference type="Rhea" id="RHEA:13065"/>
        <dbReference type="ChEBI" id="CHEBI:15377"/>
        <dbReference type="ChEBI" id="CHEBI:15378"/>
        <dbReference type="ChEBI" id="CHEBI:30616"/>
        <dbReference type="ChEBI" id="CHEBI:43474"/>
        <dbReference type="ChEBI" id="CHEBI:456216"/>
        <dbReference type="EC" id="5.6.2.4"/>
    </reaction>
</comment>
<dbReference type="Pfam" id="PF00270">
    <property type="entry name" value="DEAD"/>
    <property type="match status" value="1"/>
</dbReference>
<dbReference type="Gene3D" id="2.40.50.140">
    <property type="entry name" value="Nucleic acid-binding proteins"/>
    <property type="match status" value="1"/>
</dbReference>
<dbReference type="PROSITE" id="PS51192">
    <property type="entry name" value="HELICASE_ATP_BIND_1"/>
    <property type="match status" value="1"/>
</dbReference>
<comment type="function">
    <text evidence="15">Plays a critical role in recombination and DNA repair. Helps process Holliday junction intermediates to mature products by catalyzing branch migration. Has replication fork regression activity, unwinds stalled or blocked replication forks to make a HJ that can be resolved. Has a DNA unwinding activity characteristic of a DNA helicase with 3'-5' polarity.</text>
</comment>
<dbReference type="InterPro" id="IPR027417">
    <property type="entry name" value="P-loop_NTPase"/>
</dbReference>
<dbReference type="EC" id="5.6.2.4" evidence="13 15"/>
<dbReference type="Proteomes" id="UP000187166">
    <property type="component" value="Unassembled WGS sequence"/>
</dbReference>
<evidence type="ECO:0000256" key="1">
    <source>
        <dbReference type="ARBA" id="ARBA00007504"/>
    </source>
</evidence>
<dbReference type="STRING" id="1465756.BIV18_01565"/>